<protein>
    <submittedName>
        <fullName evidence="2">TolB protein, periplasmic protein involved in the tonb-independent uptake of group A colicins</fullName>
    </submittedName>
</protein>
<dbReference type="Pfam" id="PF07676">
    <property type="entry name" value="PD40"/>
    <property type="match status" value="1"/>
</dbReference>
<name>A0A6J4QEI1_9ACTN</name>
<feature type="compositionally biased region" description="Basic and acidic residues" evidence="1">
    <location>
        <begin position="1"/>
        <end position="13"/>
    </location>
</feature>
<dbReference type="EMBL" id="CADCVH010000001">
    <property type="protein sequence ID" value="CAA9441657.1"/>
    <property type="molecule type" value="Genomic_DNA"/>
</dbReference>
<dbReference type="InterPro" id="IPR011659">
    <property type="entry name" value="WD40"/>
</dbReference>
<feature type="region of interest" description="Disordered" evidence="1">
    <location>
        <begin position="1"/>
        <end position="33"/>
    </location>
</feature>
<reference evidence="2" key="1">
    <citation type="submission" date="2020-02" db="EMBL/GenBank/DDBJ databases">
        <authorList>
            <person name="Meier V. D."/>
        </authorList>
    </citation>
    <scope>NUCLEOTIDE SEQUENCE</scope>
    <source>
        <strain evidence="2">AVDCRST_MAG02</strain>
    </source>
</reference>
<evidence type="ECO:0000313" key="2">
    <source>
        <dbReference type="EMBL" id="CAA9441657.1"/>
    </source>
</evidence>
<sequence>MNPDGSDRTRLTDRSGPNYDGGGDYDPDWSDPSGYIHIMGADGSGQSRIAFSPRSYLAFSGWDDDGLCKTEYEGGEVDEGTPGCQDGDSEIFVSSADGSDRIQVTDNGYLISEGHPAWSPDGSKIAFGSYGEGSGIYVMGADGSDPTLIAAPGFDPD</sequence>
<evidence type="ECO:0000256" key="1">
    <source>
        <dbReference type="SAM" id="MobiDB-lite"/>
    </source>
</evidence>
<organism evidence="2">
    <name type="scientific">uncultured Rubrobacteraceae bacterium</name>
    <dbReference type="NCBI Taxonomy" id="349277"/>
    <lineage>
        <taxon>Bacteria</taxon>
        <taxon>Bacillati</taxon>
        <taxon>Actinomycetota</taxon>
        <taxon>Rubrobacteria</taxon>
        <taxon>Rubrobacterales</taxon>
        <taxon>Rubrobacteraceae</taxon>
        <taxon>environmental samples</taxon>
    </lineage>
</organism>
<dbReference type="AlphaFoldDB" id="A0A6J4QEI1"/>
<dbReference type="Gene3D" id="2.120.10.30">
    <property type="entry name" value="TolB, C-terminal domain"/>
    <property type="match status" value="1"/>
</dbReference>
<proteinExistence type="predicted"/>
<gene>
    <name evidence="2" type="ORF">AVDCRST_MAG02-117</name>
</gene>
<accession>A0A6J4QEI1</accession>
<dbReference type="SUPFAM" id="SSF69304">
    <property type="entry name" value="Tricorn protease N-terminal domain"/>
    <property type="match status" value="1"/>
</dbReference>
<dbReference type="InterPro" id="IPR011042">
    <property type="entry name" value="6-blade_b-propeller_TolB-like"/>
</dbReference>